<evidence type="ECO:0000256" key="2">
    <source>
        <dbReference type="ARBA" id="ARBA00022786"/>
    </source>
</evidence>
<dbReference type="InterPro" id="IPR008979">
    <property type="entry name" value="Galactose-bd-like_sf"/>
</dbReference>
<dbReference type="InterPro" id="IPR004939">
    <property type="entry name" value="APC_su10/DOC_dom"/>
</dbReference>
<keyword evidence="2 3" id="KW-0833">Ubl conjugation pathway</keyword>
<dbReference type="Gene3D" id="3.90.1750.10">
    <property type="entry name" value="Hect, E3 ligase catalytic domains"/>
    <property type="match status" value="1"/>
</dbReference>
<dbReference type="CDD" id="cd08666">
    <property type="entry name" value="APC10-HECTD3"/>
    <property type="match status" value="1"/>
</dbReference>
<gene>
    <name evidence="6" type="ORF">VZT92_003967</name>
</gene>
<evidence type="ECO:0000256" key="1">
    <source>
        <dbReference type="ARBA" id="ARBA00022679"/>
    </source>
</evidence>
<dbReference type="PROSITE" id="PS51284">
    <property type="entry name" value="DOC"/>
    <property type="match status" value="1"/>
</dbReference>
<feature type="domain" description="DOC" evidence="5">
    <location>
        <begin position="212"/>
        <end position="394"/>
    </location>
</feature>
<organism evidence="6 7">
    <name type="scientific">Zoarces viviparus</name>
    <name type="common">Viviparous eelpout</name>
    <name type="synonym">Blennius viviparus</name>
    <dbReference type="NCBI Taxonomy" id="48416"/>
    <lineage>
        <taxon>Eukaryota</taxon>
        <taxon>Metazoa</taxon>
        <taxon>Chordata</taxon>
        <taxon>Craniata</taxon>
        <taxon>Vertebrata</taxon>
        <taxon>Euteleostomi</taxon>
        <taxon>Actinopterygii</taxon>
        <taxon>Neopterygii</taxon>
        <taxon>Teleostei</taxon>
        <taxon>Neoteleostei</taxon>
        <taxon>Acanthomorphata</taxon>
        <taxon>Eupercaria</taxon>
        <taxon>Perciformes</taxon>
        <taxon>Cottioidei</taxon>
        <taxon>Zoarcales</taxon>
        <taxon>Zoarcidae</taxon>
        <taxon>Zoarcinae</taxon>
        <taxon>Zoarces</taxon>
    </lineage>
</organism>
<comment type="caution">
    <text evidence="6">The sequence shown here is derived from an EMBL/GenBank/DDBJ whole genome shotgun (WGS) entry which is preliminary data.</text>
</comment>
<name>A0AAW1FVI1_ZOAVI</name>
<feature type="active site" description="Glycyl thioester intermediate" evidence="3">
    <location>
        <position position="790"/>
    </location>
</feature>
<dbReference type="Gene3D" id="2.60.120.260">
    <property type="entry name" value="Galactose-binding domain-like"/>
    <property type="match status" value="1"/>
</dbReference>
<proteinExistence type="predicted"/>
<accession>A0AAW1FVI1</accession>
<keyword evidence="1" id="KW-0808">Transferase</keyword>
<dbReference type="PROSITE" id="PS50237">
    <property type="entry name" value="HECT"/>
    <property type="match status" value="1"/>
</dbReference>
<dbReference type="GO" id="GO:0004842">
    <property type="term" value="F:ubiquitin-protein transferase activity"/>
    <property type="evidence" value="ECO:0007669"/>
    <property type="project" value="InterPro"/>
</dbReference>
<dbReference type="PANTHER" id="PTHR46654:SF1">
    <property type="entry name" value="E3 UBIQUITIN-PROTEIN LIGASE HECTD3"/>
    <property type="match status" value="1"/>
</dbReference>
<dbReference type="GO" id="GO:0043161">
    <property type="term" value="P:proteasome-mediated ubiquitin-dependent protein catabolic process"/>
    <property type="evidence" value="ECO:0007669"/>
    <property type="project" value="TreeGrafter"/>
</dbReference>
<dbReference type="SUPFAM" id="SSF56204">
    <property type="entry name" value="Hect, E3 ligase catalytic domain"/>
    <property type="match status" value="1"/>
</dbReference>
<dbReference type="Pfam" id="PF00632">
    <property type="entry name" value="HECT"/>
    <property type="match status" value="1"/>
</dbReference>
<evidence type="ECO:0008006" key="8">
    <source>
        <dbReference type="Google" id="ProtNLM"/>
    </source>
</evidence>
<dbReference type="SMART" id="SM00119">
    <property type="entry name" value="HECTc"/>
    <property type="match status" value="1"/>
</dbReference>
<dbReference type="SUPFAM" id="SSF49785">
    <property type="entry name" value="Galactose-binding domain-like"/>
    <property type="match status" value="1"/>
</dbReference>
<dbReference type="Gene3D" id="3.30.2410.10">
    <property type="entry name" value="Hect, E3 ligase catalytic domain"/>
    <property type="match status" value="1"/>
</dbReference>
<dbReference type="Pfam" id="PF03256">
    <property type="entry name" value="ANAPC10"/>
    <property type="match status" value="1"/>
</dbReference>
<dbReference type="Gene3D" id="3.30.2160.10">
    <property type="entry name" value="Hect, E3 ligase catalytic domain"/>
    <property type="match status" value="1"/>
</dbReference>
<dbReference type="SMART" id="SM01337">
    <property type="entry name" value="APC10"/>
    <property type="match status" value="1"/>
</dbReference>
<evidence type="ECO:0000256" key="3">
    <source>
        <dbReference type="PROSITE-ProRule" id="PRU00104"/>
    </source>
</evidence>
<dbReference type="EMBL" id="JBCEZU010000023">
    <property type="protein sequence ID" value="KAK9538819.1"/>
    <property type="molecule type" value="Genomic_DNA"/>
</dbReference>
<sequence length="828" mass="93872">MSLGDNPHLLLGRIRFLNRCIECFKRSEAVPECLCYVSKEVCYKICKDSSSTSSAAAGASTGGSTLGKTLVSVFESPHQTPHIKKLGKFNIEPKKGTCIRTTGEEYCNSQGLWVKINKEQLEEHRPGQDLEEGWILVCKHTEGGDRLVPVESPETISRQQQLFGYDHKPCNRWEQVVSVENALYMGSKPQIAECDDAAVQKLRYVPPTWAYECDEDLVHYFYDHIGKEDENLGSVKQCVTSIDVSSCSEDPSGGASCLTDGDIETYWESDGMQGQHWIRLHMKKGTVVNKLILTVDSTDDNYMPKRVTVFGGEGDNLKKLSDVALDDNLIGEVCVLEDMTAHLPVIEVRIEECRDEGIDVRIRGLKGNTPDVLYRRALVIQRFICLLDSVLPHLVPAWDYSLGTFNQMKSIKQFLLLSKRRSALITQCLKDSETSKPNFMPRLYINRRLAMEHRDSPSLDTSCKNTVFNQVYEGLKPSDKFEKTLDYRWPSRYDQWWECKFIAEGIIDQGGGFRDSLADMSEELCPSSAECPMPLPFFSRTSNTGSLEARDYYVPNPSCKEFQKYDWIGQLMGAALRGKDFLVLALPGLVWKQLTGEAVSWSKDFPAVDSVLVNLLDAMENLDQETYEFRFGEELVYTTLLSDNQMVELIPGGSNVAVRYEDRSEFIRLVQKARLEESKQQIAAMQAGLLKVVPQAVLDMLTWQEVEKKVCGDPEITVEALKRLTRYEDLDQIDVRVQHLWEALTSFTNEDRSRFLRFVTGRSRLPAPIYVFPDTQGFETTDALPRSSTCSSTLYLPNYPSAKVCEEKLRYAAYNCVAIDTDMSPWEE</sequence>
<evidence type="ECO:0000313" key="6">
    <source>
        <dbReference type="EMBL" id="KAK9538819.1"/>
    </source>
</evidence>
<reference evidence="6 7" key="1">
    <citation type="journal article" date="2024" name="Genome Biol. Evol.">
        <title>Chromosome-level genome assembly of the viviparous eelpout Zoarces viviparus.</title>
        <authorList>
            <person name="Fuhrmann N."/>
            <person name="Brasseur M.V."/>
            <person name="Bakowski C.E."/>
            <person name="Podsiadlowski L."/>
            <person name="Prost S."/>
            <person name="Krehenwinkel H."/>
            <person name="Mayer C."/>
        </authorList>
    </citation>
    <scope>NUCLEOTIDE SEQUENCE [LARGE SCALE GENOMIC DNA]</scope>
    <source>
        <strain evidence="6">NO-MEL_2022_Ind0_liver</strain>
    </source>
</reference>
<keyword evidence="7" id="KW-1185">Reference proteome</keyword>
<dbReference type="Proteomes" id="UP001488805">
    <property type="component" value="Unassembled WGS sequence"/>
</dbReference>
<feature type="domain" description="HECT" evidence="4">
    <location>
        <begin position="500"/>
        <end position="824"/>
    </location>
</feature>
<dbReference type="PANTHER" id="PTHR46654">
    <property type="entry name" value="E3 UBIQUITIN-PROTEIN LIGASE HECTD3"/>
    <property type="match status" value="1"/>
</dbReference>
<evidence type="ECO:0000313" key="7">
    <source>
        <dbReference type="Proteomes" id="UP001488805"/>
    </source>
</evidence>
<evidence type="ECO:0000259" key="5">
    <source>
        <dbReference type="PROSITE" id="PS51284"/>
    </source>
</evidence>
<dbReference type="InterPro" id="IPR042469">
    <property type="entry name" value="HECTD3"/>
</dbReference>
<dbReference type="AlphaFoldDB" id="A0AAW1FVI1"/>
<dbReference type="InterPro" id="IPR000569">
    <property type="entry name" value="HECT_dom"/>
</dbReference>
<protein>
    <recommendedName>
        <fullName evidence="8">E3 ubiquitin-protein ligase HECTD3</fullName>
    </recommendedName>
</protein>
<evidence type="ECO:0000259" key="4">
    <source>
        <dbReference type="PROSITE" id="PS50237"/>
    </source>
</evidence>
<dbReference type="InterPro" id="IPR035983">
    <property type="entry name" value="Hect_E3_ubiquitin_ligase"/>
</dbReference>